<feature type="region of interest" description="Disordered" evidence="1">
    <location>
        <begin position="103"/>
        <end position="124"/>
    </location>
</feature>
<sequence length="239" mass="26114">MTDVGIAEIPSPWQERGKRDDESPAALSPLQYADGSFLFISFPFPLSSAGASSTAVDDKSHVPLQTPPARLCNLQFLLGGPLRLGEKKEGKSTLDRCQWPSRSLLTSDSTRPRRTKARHGGVALQSPACHWPQDKAAEPTNARNGGNKLQLYSIPNAHRPLSRSPTTAKRHRIITPDLRSPVYALTRHLRVSRAIFLKILETPLQLLSTILAPYGDNLFDPDSASPPPALQSAVCSVLR</sequence>
<evidence type="ECO:0000313" key="2">
    <source>
        <dbReference type="EMBL" id="KAF6824996.1"/>
    </source>
</evidence>
<comment type="caution">
    <text evidence="2">The sequence shown here is derived from an EMBL/GenBank/DDBJ whole genome shotgun (WGS) entry which is preliminary data.</text>
</comment>
<feature type="region of interest" description="Disordered" evidence="1">
    <location>
        <begin position="1"/>
        <end position="26"/>
    </location>
</feature>
<proteinExistence type="predicted"/>
<evidence type="ECO:0000313" key="3">
    <source>
        <dbReference type="Proteomes" id="UP000654918"/>
    </source>
</evidence>
<dbReference type="AlphaFoldDB" id="A0A8H6K690"/>
<reference evidence="2" key="1">
    <citation type="journal article" date="2020" name="Phytopathology">
        <title>Genome Sequence Resources of Colletotrichum truncatum, C. plurivorum, C. musicola, and C. sojae: Four Species Pathogenic to Soybean (Glycine max).</title>
        <authorList>
            <person name="Rogerio F."/>
            <person name="Boufleur T.R."/>
            <person name="Ciampi-Guillardi M."/>
            <person name="Sukno S.A."/>
            <person name="Thon M.R."/>
            <person name="Massola Junior N.S."/>
            <person name="Baroncelli R."/>
        </authorList>
    </citation>
    <scope>NUCLEOTIDE SEQUENCE</scope>
    <source>
        <strain evidence="2">LFN00145</strain>
    </source>
</reference>
<keyword evidence="3" id="KW-1185">Reference proteome</keyword>
<dbReference type="EMBL" id="WIGO01000182">
    <property type="protein sequence ID" value="KAF6824996.1"/>
    <property type="molecule type" value="Genomic_DNA"/>
</dbReference>
<gene>
    <name evidence="2" type="ORF">CPLU01_10533</name>
</gene>
<accession>A0A8H6K690</accession>
<evidence type="ECO:0000256" key="1">
    <source>
        <dbReference type="SAM" id="MobiDB-lite"/>
    </source>
</evidence>
<organism evidence="2 3">
    <name type="scientific">Colletotrichum plurivorum</name>
    <dbReference type="NCBI Taxonomy" id="2175906"/>
    <lineage>
        <taxon>Eukaryota</taxon>
        <taxon>Fungi</taxon>
        <taxon>Dikarya</taxon>
        <taxon>Ascomycota</taxon>
        <taxon>Pezizomycotina</taxon>
        <taxon>Sordariomycetes</taxon>
        <taxon>Hypocreomycetidae</taxon>
        <taxon>Glomerellales</taxon>
        <taxon>Glomerellaceae</taxon>
        <taxon>Colletotrichum</taxon>
        <taxon>Colletotrichum orchidearum species complex</taxon>
    </lineage>
</organism>
<dbReference type="Proteomes" id="UP000654918">
    <property type="component" value="Unassembled WGS sequence"/>
</dbReference>
<protein>
    <submittedName>
        <fullName evidence="2">Uncharacterized protein</fullName>
    </submittedName>
</protein>
<name>A0A8H6K690_9PEZI</name>